<dbReference type="PANTHER" id="PTHR34182">
    <property type="entry name" value="PROTEIN-EXPORT MEMBRANE PROTEIN SECG"/>
    <property type="match status" value="1"/>
</dbReference>
<keyword evidence="3 10" id="KW-0813">Transport</keyword>
<keyword evidence="5 10" id="KW-0812">Transmembrane</keyword>
<evidence type="ECO:0000313" key="12">
    <source>
        <dbReference type="EMBL" id="TVM35013.1"/>
    </source>
</evidence>
<comment type="subcellular location">
    <subcellularLocation>
        <location evidence="1 10">Cell membrane</location>
        <topology evidence="1 10">Multi-pass membrane protein</topology>
    </subcellularLocation>
</comment>
<dbReference type="RefSeq" id="WP_144234565.1">
    <property type="nucleotide sequence ID" value="NZ_QMIF01000003.1"/>
</dbReference>
<evidence type="ECO:0000256" key="6">
    <source>
        <dbReference type="ARBA" id="ARBA00022927"/>
    </source>
</evidence>
<comment type="caution">
    <text evidence="12">The sequence shown here is derived from an EMBL/GenBank/DDBJ whole genome shotgun (WGS) entry which is preliminary data.</text>
</comment>
<dbReference type="NCBIfam" id="TIGR00810">
    <property type="entry name" value="secG"/>
    <property type="match status" value="1"/>
</dbReference>
<comment type="similarity">
    <text evidence="2 10">Belongs to the SecG family.</text>
</comment>
<evidence type="ECO:0000256" key="1">
    <source>
        <dbReference type="ARBA" id="ARBA00004651"/>
    </source>
</evidence>
<protein>
    <recommendedName>
        <fullName evidence="10">Protein-export membrane protein SecG</fullName>
    </recommendedName>
</protein>
<evidence type="ECO:0000256" key="4">
    <source>
        <dbReference type="ARBA" id="ARBA00022475"/>
    </source>
</evidence>
<evidence type="ECO:0000256" key="9">
    <source>
        <dbReference type="ARBA" id="ARBA00023136"/>
    </source>
</evidence>
<evidence type="ECO:0000256" key="3">
    <source>
        <dbReference type="ARBA" id="ARBA00022448"/>
    </source>
</evidence>
<evidence type="ECO:0000256" key="5">
    <source>
        <dbReference type="ARBA" id="ARBA00022692"/>
    </source>
</evidence>
<dbReference type="EMBL" id="QMIF01000003">
    <property type="protein sequence ID" value="TVM35013.1"/>
    <property type="molecule type" value="Genomic_DNA"/>
</dbReference>
<keyword evidence="6 10" id="KW-0653">Protein transport</keyword>
<keyword evidence="9 10" id="KW-0472">Membrane</keyword>
<dbReference type="GO" id="GO:0043952">
    <property type="term" value="P:protein transport by the Sec complex"/>
    <property type="evidence" value="ECO:0007669"/>
    <property type="project" value="TreeGrafter"/>
</dbReference>
<gene>
    <name evidence="12" type="ORF">DQK91_06310</name>
</gene>
<comment type="caution">
    <text evidence="10">Lacks conserved residue(s) required for the propagation of feature annotation.</text>
</comment>
<name>A0A6P1ZI87_9BACT</name>
<keyword evidence="7 10" id="KW-1133">Transmembrane helix</keyword>
<sequence length="147" mass="14938">MQTLILALHIIACLVLIVVVLLQSGKEGMGVIFGGGSSSLFGSSGAGGLLAKVTAVVAGIFLATSLGYNVITSPTKVESSVMDEAPMQSQPLDFEHMGNATEQNQSAAEPAAQPSEDKAADEQPAPANEDTGVTAPEQPAQQGNATE</sequence>
<dbReference type="GO" id="GO:0015450">
    <property type="term" value="F:protein-transporting ATPase activity"/>
    <property type="evidence" value="ECO:0007669"/>
    <property type="project" value="UniProtKB-UniRule"/>
</dbReference>
<keyword evidence="4 10" id="KW-1003">Cell membrane</keyword>
<evidence type="ECO:0000256" key="11">
    <source>
        <dbReference type="SAM" id="MobiDB-lite"/>
    </source>
</evidence>
<feature type="region of interest" description="Disordered" evidence="11">
    <location>
        <begin position="77"/>
        <end position="147"/>
    </location>
</feature>
<dbReference type="GO" id="GO:0005886">
    <property type="term" value="C:plasma membrane"/>
    <property type="evidence" value="ECO:0007669"/>
    <property type="project" value="UniProtKB-SubCell"/>
</dbReference>
<dbReference type="Proteomes" id="UP000434052">
    <property type="component" value="Unassembled WGS sequence"/>
</dbReference>
<keyword evidence="8 10" id="KW-0811">Translocation</keyword>
<evidence type="ECO:0000256" key="8">
    <source>
        <dbReference type="ARBA" id="ARBA00023010"/>
    </source>
</evidence>
<dbReference type="GO" id="GO:0065002">
    <property type="term" value="P:intracellular protein transmembrane transport"/>
    <property type="evidence" value="ECO:0007669"/>
    <property type="project" value="TreeGrafter"/>
</dbReference>
<dbReference type="PRINTS" id="PR01651">
    <property type="entry name" value="SECGEXPORT"/>
</dbReference>
<organism evidence="12 13">
    <name type="scientific">Oceanidesulfovibrio marinus</name>
    <dbReference type="NCBI Taxonomy" id="370038"/>
    <lineage>
        <taxon>Bacteria</taxon>
        <taxon>Pseudomonadati</taxon>
        <taxon>Thermodesulfobacteriota</taxon>
        <taxon>Desulfovibrionia</taxon>
        <taxon>Desulfovibrionales</taxon>
        <taxon>Desulfovibrionaceae</taxon>
        <taxon>Oceanidesulfovibrio</taxon>
    </lineage>
</organism>
<evidence type="ECO:0000313" key="13">
    <source>
        <dbReference type="Proteomes" id="UP000434052"/>
    </source>
</evidence>
<evidence type="ECO:0000256" key="2">
    <source>
        <dbReference type="ARBA" id="ARBA00008445"/>
    </source>
</evidence>
<dbReference type="InterPro" id="IPR004692">
    <property type="entry name" value="SecG"/>
</dbReference>
<dbReference type="PANTHER" id="PTHR34182:SF1">
    <property type="entry name" value="PROTEIN-EXPORT MEMBRANE PROTEIN SECG"/>
    <property type="match status" value="1"/>
</dbReference>
<evidence type="ECO:0000256" key="7">
    <source>
        <dbReference type="ARBA" id="ARBA00022989"/>
    </source>
</evidence>
<proteinExistence type="inferred from homology"/>
<reference evidence="12 13" key="1">
    <citation type="submission" date="2018-06" db="EMBL/GenBank/DDBJ databases">
        <title>Complete genome of Desulfovibrio marinus P48SEP.</title>
        <authorList>
            <person name="Crispim J.S."/>
            <person name="Vidigal P.M.P."/>
            <person name="Silva L.C.F."/>
            <person name="Araujo L.C."/>
            <person name="Laguardia C.N."/>
            <person name="Dias R.S."/>
            <person name="Sousa M.P."/>
            <person name="Paula S.O."/>
            <person name="Silva C."/>
        </authorList>
    </citation>
    <scope>NUCLEOTIDE SEQUENCE [LARGE SCALE GENOMIC DNA]</scope>
    <source>
        <strain evidence="12 13">P48SEP</strain>
    </source>
</reference>
<evidence type="ECO:0000256" key="10">
    <source>
        <dbReference type="RuleBase" id="RU365087"/>
    </source>
</evidence>
<accession>A0A6P1ZI87</accession>
<dbReference type="AlphaFoldDB" id="A0A6P1ZI87"/>
<dbReference type="OrthoDB" id="5472122at2"/>
<dbReference type="GO" id="GO:0009306">
    <property type="term" value="P:protein secretion"/>
    <property type="evidence" value="ECO:0007669"/>
    <property type="project" value="UniProtKB-UniRule"/>
</dbReference>
<dbReference type="Pfam" id="PF03840">
    <property type="entry name" value="SecG"/>
    <property type="match status" value="1"/>
</dbReference>
<feature type="transmembrane region" description="Helical" evidence="10">
    <location>
        <begin position="49"/>
        <end position="71"/>
    </location>
</feature>
<comment type="function">
    <text evidence="10">Involved in protein export. Participates in an early event of protein translocation.</text>
</comment>